<evidence type="ECO:0000256" key="3">
    <source>
        <dbReference type="ARBA" id="ARBA00022723"/>
    </source>
</evidence>
<dbReference type="GO" id="GO:0005737">
    <property type="term" value="C:cytoplasm"/>
    <property type="evidence" value="ECO:0007669"/>
    <property type="project" value="UniProtKB-SubCell"/>
</dbReference>
<keyword evidence="6 8" id="KW-0810">Translation regulation</keyword>
<comment type="similarity">
    <text evidence="8">Belongs to the nanos family.</text>
</comment>
<evidence type="ECO:0000313" key="11">
    <source>
        <dbReference type="EMBL" id="KAI6655501.1"/>
    </source>
</evidence>
<evidence type="ECO:0000313" key="10">
    <source>
        <dbReference type="EMBL" id="AQX83046.1"/>
    </source>
</evidence>
<dbReference type="GO" id="GO:0006417">
    <property type="term" value="P:regulation of translation"/>
    <property type="evidence" value="ECO:0007669"/>
    <property type="project" value="UniProtKB-UniRule"/>
</dbReference>
<reference evidence="10" key="1">
    <citation type="submission" date="2016-05" db="EMBL/GenBank/DDBJ databases">
        <title>The stepping stone for understanding somatic and germ lines origins.</title>
        <authorList>
            <person name="Fierro-Constain L."/>
            <person name="Schenkelaars Q."/>
            <person name="Gazave E."/>
            <person name="Haguenauer A."/>
            <person name="Ereskovsky A."/>
            <person name="Borchiellini C."/>
        </authorList>
    </citation>
    <scope>NUCLEOTIDE SEQUENCE</scope>
</reference>
<dbReference type="PANTHER" id="PTHR12887">
    <property type="entry name" value="NANOS PROTEIN"/>
    <property type="match status" value="1"/>
</dbReference>
<evidence type="ECO:0000256" key="7">
    <source>
        <dbReference type="ARBA" id="ARBA00022884"/>
    </source>
</evidence>
<dbReference type="GO" id="GO:0003723">
    <property type="term" value="F:RNA binding"/>
    <property type="evidence" value="ECO:0007669"/>
    <property type="project" value="UniProtKB-UniRule"/>
</dbReference>
<protein>
    <submittedName>
        <fullName evidence="10">Nanos 5</fullName>
    </submittedName>
</protein>
<evidence type="ECO:0000256" key="4">
    <source>
        <dbReference type="ARBA" id="ARBA00022771"/>
    </source>
</evidence>
<name>A0A1W5RSD3_9METZ</name>
<gene>
    <name evidence="11" type="ORF">LOD99_2000</name>
</gene>
<dbReference type="GO" id="GO:0008270">
    <property type="term" value="F:zinc ion binding"/>
    <property type="evidence" value="ECO:0007669"/>
    <property type="project" value="UniProtKB-KW"/>
</dbReference>
<keyword evidence="4 8" id="KW-0863">Zinc-finger</keyword>
<keyword evidence="12" id="KW-1185">Reference proteome</keyword>
<evidence type="ECO:0000256" key="8">
    <source>
        <dbReference type="PROSITE-ProRule" id="PRU00855"/>
    </source>
</evidence>
<sequence length="148" mass="16599">MSRQTNNYSPFNNYFGLADVITTVTVSTIQSTLNPLAAPFVPTELVLTDTDTDSDDSPILSSIQYSLCLQRQRAALKKDEYAKVRFCVFCQKSKRCVPIQKSHRLRDSIGRVECPYLRETVCTQCGATGDDAHTLKYCPVGQPTIYFT</sequence>
<dbReference type="Pfam" id="PF07145">
    <property type="entry name" value="PAM2"/>
    <property type="match status" value="1"/>
</dbReference>
<dbReference type="Proteomes" id="UP001165289">
    <property type="component" value="Unassembled WGS sequence"/>
</dbReference>
<dbReference type="EMBL" id="JAKMXF010000188">
    <property type="protein sequence ID" value="KAI6655501.1"/>
    <property type="molecule type" value="Genomic_DNA"/>
</dbReference>
<keyword evidence="3" id="KW-0479">Metal-binding</keyword>
<dbReference type="Gene3D" id="4.10.60.30">
    <property type="entry name" value="Nanos, RNA-binding domain"/>
    <property type="match status" value="1"/>
</dbReference>
<dbReference type="PROSITE" id="PS51522">
    <property type="entry name" value="ZF_NANOS"/>
    <property type="match status" value="1"/>
</dbReference>
<accession>A0A1W5RSD3</accession>
<evidence type="ECO:0000256" key="6">
    <source>
        <dbReference type="ARBA" id="ARBA00022845"/>
    </source>
</evidence>
<reference evidence="11 12" key="3">
    <citation type="journal article" date="2023" name="BMC Biol.">
        <title>The compact genome of the sponge Oopsacas minuta (Hexactinellida) is lacking key metazoan core genes.</title>
        <authorList>
            <person name="Santini S."/>
            <person name="Schenkelaars Q."/>
            <person name="Jourda C."/>
            <person name="Duchesne M."/>
            <person name="Belahbib H."/>
            <person name="Rocher C."/>
            <person name="Selva M."/>
            <person name="Riesgo A."/>
            <person name="Vervoort M."/>
            <person name="Leys S.P."/>
            <person name="Kodjabachian L."/>
            <person name="Le Bivic A."/>
            <person name="Borchiellini C."/>
            <person name="Claverie J.M."/>
            <person name="Renard E."/>
        </authorList>
    </citation>
    <scope>NUCLEOTIDE SEQUENCE [LARGE SCALE GENOMIC DNA]</scope>
    <source>
        <strain evidence="11">SPO-2</strain>
    </source>
</reference>
<dbReference type="InterPro" id="IPR008705">
    <property type="entry name" value="Nanos/Xcar2"/>
</dbReference>
<dbReference type="EMBL" id="KX216841">
    <property type="protein sequence ID" value="AQX83046.1"/>
    <property type="molecule type" value="mRNA"/>
</dbReference>
<evidence type="ECO:0000256" key="1">
    <source>
        <dbReference type="ARBA" id="ARBA00004496"/>
    </source>
</evidence>
<proteinExistence type="evidence at transcript level"/>
<dbReference type="Pfam" id="PF05741">
    <property type="entry name" value="zf-nanos"/>
    <property type="match status" value="1"/>
</dbReference>
<organism evidence="10">
    <name type="scientific">Oopsacas minuta</name>
    <dbReference type="NCBI Taxonomy" id="111878"/>
    <lineage>
        <taxon>Eukaryota</taxon>
        <taxon>Metazoa</taxon>
        <taxon>Porifera</taxon>
        <taxon>Hexactinellida</taxon>
        <taxon>Hexasterophora</taxon>
        <taxon>Lyssacinosida</taxon>
        <taxon>Leucopsacidae</taxon>
        <taxon>Oopsacas</taxon>
    </lineage>
</organism>
<feature type="domain" description="Nanos-type" evidence="9">
    <location>
        <begin position="86"/>
        <end position="140"/>
    </location>
</feature>
<evidence type="ECO:0000256" key="5">
    <source>
        <dbReference type="ARBA" id="ARBA00022833"/>
    </source>
</evidence>
<evidence type="ECO:0000256" key="2">
    <source>
        <dbReference type="ARBA" id="ARBA00022490"/>
    </source>
</evidence>
<evidence type="ECO:0000259" key="9">
    <source>
        <dbReference type="PROSITE" id="PS51522"/>
    </source>
</evidence>
<dbReference type="InterPro" id="IPR024161">
    <property type="entry name" value="Znf_nanos-typ"/>
</dbReference>
<dbReference type="InterPro" id="IPR009818">
    <property type="entry name" value="PAM2_motif"/>
</dbReference>
<evidence type="ECO:0000313" key="12">
    <source>
        <dbReference type="Proteomes" id="UP001165289"/>
    </source>
</evidence>
<keyword evidence="5" id="KW-0862">Zinc</keyword>
<dbReference type="InterPro" id="IPR038129">
    <property type="entry name" value="Nanos_sf"/>
</dbReference>
<keyword evidence="2" id="KW-0963">Cytoplasm</keyword>
<dbReference type="OrthoDB" id="10010129at2759"/>
<comment type="subcellular location">
    <subcellularLocation>
        <location evidence="1">Cytoplasm</location>
    </subcellularLocation>
</comment>
<dbReference type="AlphaFoldDB" id="A0A1W5RSD3"/>
<reference evidence="11" key="2">
    <citation type="submission" date="2022-02" db="EMBL/GenBank/DDBJ databases">
        <authorList>
            <person name="Santini S."/>
            <person name="Jourda C."/>
            <person name="Belahbib H."/>
            <person name="Rocher C."/>
            <person name="Selva M."/>
            <person name="Borchiellini C."/>
            <person name="Renard E."/>
        </authorList>
    </citation>
    <scope>NUCLEOTIDE SEQUENCE</scope>
    <source>
        <strain evidence="11">SPO-2</strain>
    </source>
</reference>
<keyword evidence="7 8" id="KW-0694">RNA-binding</keyword>